<dbReference type="GO" id="GO:0009279">
    <property type="term" value="C:cell outer membrane"/>
    <property type="evidence" value="ECO:0007669"/>
    <property type="project" value="UniProtKB-SubCell"/>
</dbReference>
<dbReference type="SUPFAM" id="SSF141729">
    <property type="entry name" value="FimD N-terminal domain-like"/>
    <property type="match status" value="1"/>
</dbReference>
<evidence type="ECO:0000256" key="3">
    <source>
        <dbReference type="ARBA" id="ARBA00022448"/>
    </source>
</evidence>
<dbReference type="GO" id="GO:0009297">
    <property type="term" value="P:pilus assembly"/>
    <property type="evidence" value="ECO:0007669"/>
    <property type="project" value="InterPro"/>
</dbReference>
<protein>
    <recommendedName>
        <fullName evidence="8">PapC N-terminal domain-containing protein</fullName>
    </recommendedName>
</protein>
<dbReference type="OrthoDB" id="6554712at2"/>
<comment type="similarity">
    <text evidence="2">Belongs to the fimbrial export usher family.</text>
</comment>
<evidence type="ECO:0000256" key="7">
    <source>
        <dbReference type="ARBA" id="ARBA00023237"/>
    </source>
</evidence>
<comment type="caution">
    <text evidence="9">The sequence shown here is derived from an EMBL/GenBank/DDBJ whole genome shotgun (WGS) entry which is preliminary data.</text>
</comment>
<feature type="domain" description="PapC N-terminal" evidence="8">
    <location>
        <begin position="14"/>
        <end position="109"/>
    </location>
</feature>
<evidence type="ECO:0000259" key="8">
    <source>
        <dbReference type="Pfam" id="PF13954"/>
    </source>
</evidence>
<sequence>AANAEQETQTTTRFTSHFFVNQNNTNIDISHLEKGQGLIPGIYPLSISVNGTQVTDTDVEVISQENGTAPCITHPLAVQLGINTAYYSRYTDITMRCIDIAAAPNSFLTLN</sequence>
<name>A0A6I1DUX0_9FLAO</name>
<dbReference type="RefSeq" id="WP_152132973.1">
    <property type="nucleotide sequence ID" value="NZ_WELG01000148.1"/>
</dbReference>
<comment type="subcellular location">
    <subcellularLocation>
        <location evidence="1">Cell outer membrane</location>
    </subcellularLocation>
</comment>
<dbReference type="EMBL" id="WELG01000148">
    <property type="protein sequence ID" value="KAB7521083.1"/>
    <property type="molecule type" value="Genomic_DNA"/>
</dbReference>
<dbReference type="Gene3D" id="3.10.20.410">
    <property type="match status" value="1"/>
</dbReference>
<evidence type="ECO:0000256" key="2">
    <source>
        <dbReference type="ARBA" id="ARBA00008064"/>
    </source>
</evidence>
<organism evidence="9 10">
    <name type="scientific">Flagellimonas olearia</name>
    <dbReference type="NCBI Taxonomy" id="552546"/>
    <lineage>
        <taxon>Bacteria</taxon>
        <taxon>Pseudomonadati</taxon>
        <taxon>Bacteroidota</taxon>
        <taxon>Flavobacteriia</taxon>
        <taxon>Flavobacteriales</taxon>
        <taxon>Flavobacteriaceae</taxon>
        <taxon>Flagellimonas</taxon>
    </lineage>
</organism>
<evidence type="ECO:0000256" key="4">
    <source>
        <dbReference type="ARBA" id="ARBA00022692"/>
    </source>
</evidence>
<dbReference type="InterPro" id="IPR037224">
    <property type="entry name" value="PapC_N_sf"/>
</dbReference>
<evidence type="ECO:0000256" key="6">
    <source>
        <dbReference type="ARBA" id="ARBA00023136"/>
    </source>
</evidence>
<evidence type="ECO:0000256" key="1">
    <source>
        <dbReference type="ARBA" id="ARBA00004442"/>
    </source>
</evidence>
<dbReference type="InterPro" id="IPR025885">
    <property type="entry name" value="PapC_N"/>
</dbReference>
<dbReference type="AlphaFoldDB" id="A0A6I1DUX0"/>
<proteinExistence type="inferred from homology"/>
<dbReference type="PANTHER" id="PTHR30451:SF5">
    <property type="entry name" value="SLR0019 PROTEIN"/>
    <property type="match status" value="1"/>
</dbReference>
<accession>A0A6I1DUX0</accession>
<dbReference type="Pfam" id="PF13954">
    <property type="entry name" value="PapC_N"/>
    <property type="match status" value="1"/>
</dbReference>
<keyword evidence="3" id="KW-0813">Transport</keyword>
<gene>
    <name evidence="9" type="ORF">F8C76_18240</name>
</gene>
<dbReference type="Proteomes" id="UP000429785">
    <property type="component" value="Unassembled WGS sequence"/>
</dbReference>
<reference evidence="9 10" key="1">
    <citation type="submission" date="2019-10" db="EMBL/GenBank/DDBJ databases">
        <title>Muricauda olearia CL-SS4 JCM15563 genome.</title>
        <authorList>
            <person name="Liu L."/>
        </authorList>
    </citation>
    <scope>NUCLEOTIDE SEQUENCE [LARGE SCALE GENOMIC DNA]</scope>
    <source>
        <strain evidence="9 10">CL-SS4</strain>
    </source>
</reference>
<evidence type="ECO:0000313" key="10">
    <source>
        <dbReference type="Proteomes" id="UP000429785"/>
    </source>
</evidence>
<evidence type="ECO:0000313" key="9">
    <source>
        <dbReference type="EMBL" id="KAB7521083.1"/>
    </source>
</evidence>
<keyword evidence="4" id="KW-0812">Transmembrane</keyword>
<feature type="non-terminal residue" evidence="9">
    <location>
        <position position="1"/>
    </location>
</feature>
<keyword evidence="7" id="KW-0998">Cell outer membrane</keyword>
<dbReference type="GO" id="GO:0015473">
    <property type="term" value="F:fimbrial usher porin activity"/>
    <property type="evidence" value="ECO:0007669"/>
    <property type="project" value="InterPro"/>
</dbReference>
<dbReference type="InterPro" id="IPR000015">
    <property type="entry name" value="Fimb_usher"/>
</dbReference>
<keyword evidence="6" id="KW-0472">Membrane</keyword>
<feature type="non-terminal residue" evidence="9">
    <location>
        <position position="111"/>
    </location>
</feature>
<dbReference type="PANTHER" id="PTHR30451">
    <property type="entry name" value="OUTER MEMBRANE USHER PROTEIN"/>
    <property type="match status" value="1"/>
</dbReference>
<keyword evidence="5" id="KW-0732">Signal</keyword>
<evidence type="ECO:0000256" key="5">
    <source>
        <dbReference type="ARBA" id="ARBA00022729"/>
    </source>
</evidence>